<evidence type="ECO:0000256" key="1">
    <source>
        <dbReference type="SAM" id="MobiDB-lite"/>
    </source>
</evidence>
<accession>A0A9P3HDK4</accession>
<keyword evidence="3" id="KW-1185">Reference proteome</keyword>
<reference evidence="2" key="2">
    <citation type="journal article" date="2022" name="Microbiol. Resour. Announc.">
        <title>Whole-Genome Sequence of Entomortierella parvispora E1425, a Mucoromycotan Fungus Associated with Burkholderiaceae-Related Endosymbiotic Bacteria.</title>
        <authorList>
            <person name="Herlambang A."/>
            <person name="Guo Y."/>
            <person name="Takashima Y."/>
            <person name="Narisawa K."/>
            <person name="Ohta H."/>
            <person name="Nishizawa T."/>
        </authorList>
    </citation>
    <scope>NUCLEOTIDE SEQUENCE</scope>
    <source>
        <strain evidence="2">E1425</strain>
    </source>
</reference>
<feature type="region of interest" description="Disordered" evidence="1">
    <location>
        <begin position="514"/>
        <end position="564"/>
    </location>
</feature>
<organism evidence="2 3">
    <name type="scientific">Entomortierella parvispora</name>
    <dbReference type="NCBI Taxonomy" id="205924"/>
    <lineage>
        <taxon>Eukaryota</taxon>
        <taxon>Fungi</taxon>
        <taxon>Fungi incertae sedis</taxon>
        <taxon>Mucoromycota</taxon>
        <taxon>Mortierellomycotina</taxon>
        <taxon>Mortierellomycetes</taxon>
        <taxon>Mortierellales</taxon>
        <taxon>Mortierellaceae</taxon>
        <taxon>Entomortierella</taxon>
    </lineage>
</organism>
<evidence type="ECO:0000313" key="2">
    <source>
        <dbReference type="EMBL" id="GJJ74533.1"/>
    </source>
</evidence>
<proteinExistence type="predicted"/>
<feature type="compositionally biased region" description="Low complexity" evidence="1">
    <location>
        <begin position="540"/>
        <end position="558"/>
    </location>
</feature>
<gene>
    <name evidence="2" type="ORF">EMPS_06891</name>
</gene>
<dbReference type="AlphaFoldDB" id="A0A9P3HDK4"/>
<name>A0A9P3HDK4_9FUNG</name>
<feature type="region of interest" description="Disordered" evidence="1">
    <location>
        <begin position="1"/>
        <end position="31"/>
    </location>
</feature>
<feature type="compositionally biased region" description="Polar residues" evidence="1">
    <location>
        <begin position="1"/>
        <end position="10"/>
    </location>
</feature>
<dbReference type="OrthoDB" id="2431874at2759"/>
<feature type="compositionally biased region" description="Low complexity" evidence="1">
    <location>
        <begin position="84"/>
        <end position="99"/>
    </location>
</feature>
<evidence type="ECO:0000313" key="3">
    <source>
        <dbReference type="Proteomes" id="UP000827284"/>
    </source>
</evidence>
<dbReference type="EMBL" id="BQFW01000009">
    <property type="protein sequence ID" value="GJJ74533.1"/>
    <property type="molecule type" value="Genomic_DNA"/>
</dbReference>
<feature type="region of interest" description="Disordered" evidence="1">
    <location>
        <begin position="196"/>
        <end position="222"/>
    </location>
</feature>
<feature type="region of interest" description="Disordered" evidence="1">
    <location>
        <begin position="44"/>
        <end position="123"/>
    </location>
</feature>
<reference evidence="2" key="1">
    <citation type="submission" date="2021-11" db="EMBL/GenBank/DDBJ databases">
        <authorList>
            <person name="Herlambang A."/>
            <person name="Guo Y."/>
            <person name="Takashima Y."/>
            <person name="Nishizawa T."/>
        </authorList>
    </citation>
    <scope>NUCLEOTIDE SEQUENCE</scope>
    <source>
        <strain evidence="2">E1425</strain>
    </source>
</reference>
<protein>
    <submittedName>
        <fullName evidence="2">Uncharacterized protein</fullName>
    </submittedName>
</protein>
<dbReference type="Proteomes" id="UP000827284">
    <property type="component" value="Unassembled WGS sequence"/>
</dbReference>
<sequence>MDDTGRSISTLRRDSSFDESNPFLVPPSAPQLEKVDDGVFSFRKKKPIAKRIIPQSPIRPPRKSPANPKRTELVERPTAADSVATPRPSAATATTPTRSNKPATDRKKDSRHRHSKPKAPAVGTDNCDLVWKGKFLTCTLPRVEVQPVKKKNRSRTLGLRKAGEGKDEEDASIKPIVTRIPGVVFALPREYNRLAPGSGLLTPSSSQHKTEQTSRKSQIMSEGTSMQVVSRIQLATFPSFLLRSDVKPCLVAYFRGLLDEDTVFDALARSVSSDNGSALADVGLIVRVLAEKTKKPKKKLTLMEAILQQRATLRNNQKENPSFEPISDDDLKQKIIYQKTTTFLICGSVRQGTGGVPTLSYKAHPLVDYGSITKTILLSSQSNARPTNNTSGSEATLERKPIIDVNDLAEHVTKENPTDLDQGLGLLPEQDSLTSELTPVKKDEDEQGMKINDPFVANLIYGIDDVSDDEDMEEFEGLALNLRDSLTVDQEMLVTEPVEAVRAEANTPKRKSLLVEKRPAADKSPIGAATLEGSKKRRAPAPALASDSLKSSSTSDPATMKKRKTPLPTITVESPLSPTTVVRVTAPSLAVVPPSAMSTVLSTPKVTPLPAEVSATPSVAPKALTTTEHRNKETIKALMNTVLAKINIGPSHEDFDEYSDEVQKRVLFSMRKDVTTKLYHLEELERLMDRHAEML</sequence>
<comment type="caution">
    <text evidence="2">The sequence shown here is derived from an EMBL/GenBank/DDBJ whole genome shotgun (WGS) entry which is preliminary data.</text>
</comment>